<organism evidence="2 3">
    <name type="scientific">Actinospica durhamensis</name>
    <dbReference type="NCBI Taxonomy" id="1508375"/>
    <lineage>
        <taxon>Bacteria</taxon>
        <taxon>Bacillati</taxon>
        <taxon>Actinomycetota</taxon>
        <taxon>Actinomycetes</taxon>
        <taxon>Catenulisporales</taxon>
        <taxon>Actinospicaceae</taxon>
        <taxon>Actinospica</taxon>
    </lineage>
</organism>
<gene>
    <name evidence="2" type="ORF">KDL01_10815</name>
</gene>
<accession>A0A941INA6</accession>
<dbReference type="EMBL" id="JAGSOG010000039">
    <property type="protein sequence ID" value="MBR7833759.1"/>
    <property type="molecule type" value="Genomic_DNA"/>
</dbReference>
<feature type="chain" id="PRO_5037198447" evidence="1">
    <location>
        <begin position="34"/>
        <end position="234"/>
    </location>
</feature>
<keyword evidence="3" id="KW-1185">Reference proteome</keyword>
<dbReference type="Proteomes" id="UP000675781">
    <property type="component" value="Unassembled WGS sequence"/>
</dbReference>
<dbReference type="AlphaFoldDB" id="A0A941INA6"/>
<reference evidence="2" key="1">
    <citation type="submission" date="2021-04" db="EMBL/GenBank/DDBJ databases">
        <title>Genome based classification of Actinospica acidithermotolerans sp. nov., an actinobacterium isolated from an Indonesian hot spring.</title>
        <authorList>
            <person name="Kusuma A.B."/>
            <person name="Putra K.E."/>
            <person name="Nafisah S."/>
            <person name="Loh J."/>
            <person name="Nouioui I."/>
            <person name="Goodfellow M."/>
        </authorList>
    </citation>
    <scope>NUCLEOTIDE SEQUENCE</scope>
    <source>
        <strain evidence="2">CSCA 57</strain>
    </source>
</reference>
<keyword evidence="1" id="KW-0732">Signal</keyword>
<proteinExistence type="predicted"/>
<evidence type="ECO:0000313" key="2">
    <source>
        <dbReference type="EMBL" id="MBR7833759.1"/>
    </source>
</evidence>
<evidence type="ECO:0000256" key="1">
    <source>
        <dbReference type="SAM" id="SignalP"/>
    </source>
</evidence>
<protein>
    <submittedName>
        <fullName evidence="2">Uncharacterized protein</fullName>
    </submittedName>
</protein>
<evidence type="ECO:0000313" key="3">
    <source>
        <dbReference type="Proteomes" id="UP000675781"/>
    </source>
</evidence>
<dbReference type="RefSeq" id="WP_212528280.1">
    <property type="nucleotide sequence ID" value="NZ_JAGSOG010000039.1"/>
</dbReference>
<name>A0A941INA6_9ACTN</name>
<sequence>MRPTPTRSHRALGLLAVLAAVLLGLTLAGPANAAAQASATHSAAAAAQTAPTVVTWTDGSGRVFHAQALTAAQIKADGLTKYVDVNNLAVTTPRIATTATGQAVAVGSTTAVKRPAGTISPAASGCWSTWFGYGTFSGLQLWGKTDVTWCGGGTWVTYATSNCYGYQNYPTYQYLGCNNYPNYGVGWNLYQVKTQYLLCYAWVPVWGSCVAEDFPWEQYQFLGSGVIDYNGGGS</sequence>
<feature type="signal peptide" evidence="1">
    <location>
        <begin position="1"/>
        <end position="33"/>
    </location>
</feature>
<comment type="caution">
    <text evidence="2">The sequence shown here is derived from an EMBL/GenBank/DDBJ whole genome shotgun (WGS) entry which is preliminary data.</text>
</comment>